<name>U4TY51_9LACO</name>
<dbReference type="RefSeq" id="WP_022528639.1">
    <property type="nucleotide sequence ID" value="NZ_KI271583.1"/>
</dbReference>
<keyword evidence="10" id="KW-0862">Zinc</keyword>
<evidence type="ECO:0000256" key="14">
    <source>
        <dbReference type="ARBA" id="ARBA00051301"/>
    </source>
</evidence>
<dbReference type="NCBIfam" id="TIGR01910">
    <property type="entry name" value="DapE-ArgE"/>
    <property type="match status" value="1"/>
</dbReference>
<comment type="cofactor">
    <cofactor evidence="1">
        <name>Co(2+)</name>
        <dbReference type="ChEBI" id="CHEBI:48828"/>
    </cofactor>
</comment>
<dbReference type="HOGENOM" id="CLU_021802_2_2_9"/>
<evidence type="ECO:0000256" key="7">
    <source>
        <dbReference type="ARBA" id="ARBA00022605"/>
    </source>
</evidence>
<dbReference type="InterPro" id="IPR050072">
    <property type="entry name" value="Peptidase_M20A"/>
</dbReference>
<evidence type="ECO:0000256" key="10">
    <source>
        <dbReference type="ARBA" id="ARBA00022833"/>
    </source>
</evidence>
<dbReference type="InterPro" id="IPR011650">
    <property type="entry name" value="Peptidase_M20_dimer"/>
</dbReference>
<accession>U4TY51</accession>
<dbReference type="InterPro" id="IPR001261">
    <property type="entry name" value="ArgE/DapE_CS"/>
</dbReference>
<dbReference type="GO" id="GO:0009014">
    <property type="term" value="F:succinyl-diaminopimelate desuccinylase activity"/>
    <property type="evidence" value="ECO:0007669"/>
    <property type="project" value="UniProtKB-EC"/>
</dbReference>
<evidence type="ECO:0000256" key="12">
    <source>
        <dbReference type="ARBA" id="ARBA00023154"/>
    </source>
</evidence>
<dbReference type="SUPFAM" id="SSF53187">
    <property type="entry name" value="Zn-dependent exopeptidases"/>
    <property type="match status" value="1"/>
</dbReference>
<protein>
    <recommendedName>
        <fullName evidence="6">Probable succinyl-diaminopimelate desuccinylase</fullName>
        <ecNumber evidence="5">3.5.1.18</ecNumber>
    </recommendedName>
</protein>
<evidence type="ECO:0000256" key="13">
    <source>
        <dbReference type="ARBA" id="ARBA00023285"/>
    </source>
</evidence>
<dbReference type="AlphaFoldDB" id="U4TY51"/>
<dbReference type="InterPro" id="IPR036264">
    <property type="entry name" value="Bact_exopeptidase_dim_dom"/>
</dbReference>
<dbReference type="GO" id="GO:0009089">
    <property type="term" value="P:lysine biosynthetic process via diaminopimelate"/>
    <property type="evidence" value="ECO:0007669"/>
    <property type="project" value="UniProtKB-UniPathway"/>
</dbReference>
<comment type="catalytic activity">
    <reaction evidence="14">
        <text>N-succinyl-(2S,6S)-2,6-diaminopimelate + H2O = (2S,6S)-2,6-diaminopimelate + succinate</text>
        <dbReference type="Rhea" id="RHEA:22608"/>
        <dbReference type="ChEBI" id="CHEBI:15377"/>
        <dbReference type="ChEBI" id="CHEBI:30031"/>
        <dbReference type="ChEBI" id="CHEBI:57609"/>
        <dbReference type="ChEBI" id="CHEBI:58087"/>
        <dbReference type="EC" id="3.5.1.18"/>
    </reaction>
</comment>
<evidence type="ECO:0000256" key="5">
    <source>
        <dbReference type="ARBA" id="ARBA00011921"/>
    </source>
</evidence>
<dbReference type="PANTHER" id="PTHR43808:SF8">
    <property type="entry name" value="PEPTIDASE M20 DIMERISATION DOMAIN-CONTAINING PROTEIN"/>
    <property type="match status" value="1"/>
</dbReference>
<dbReference type="NCBIfam" id="NF006365">
    <property type="entry name" value="PRK08588.1"/>
    <property type="match status" value="1"/>
</dbReference>
<dbReference type="CDD" id="cd08659">
    <property type="entry name" value="M20_ArgE_DapE-like"/>
    <property type="match status" value="1"/>
</dbReference>
<evidence type="ECO:0000313" key="17">
    <source>
        <dbReference type="Proteomes" id="UP000030647"/>
    </source>
</evidence>
<dbReference type="GO" id="GO:0019877">
    <property type="term" value="P:diaminopimelate biosynthetic process"/>
    <property type="evidence" value="ECO:0007669"/>
    <property type="project" value="UniProtKB-KW"/>
</dbReference>
<proteinExistence type="inferred from homology"/>
<dbReference type="Proteomes" id="UP000030647">
    <property type="component" value="Unassembled WGS sequence"/>
</dbReference>
<keyword evidence="11" id="KW-0220">Diaminopimelate biosynthesis</keyword>
<dbReference type="Pfam" id="PF07687">
    <property type="entry name" value="M20_dimer"/>
    <property type="match status" value="1"/>
</dbReference>
<dbReference type="eggNOG" id="COG0624">
    <property type="taxonomic scope" value="Bacteria"/>
</dbReference>
<keyword evidence="7" id="KW-0028">Amino-acid biosynthesis</keyword>
<dbReference type="InterPro" id="IPR002933">
    <property type="entry name" value="Peptidase_M20"/>
</dbReference>
<dbReference type="PANTHER" id="PTHR43808">
    <property type="entry name" value="ACETYLORNITHINE DEACETYLASE"/>
    <property type="match status" value="1"/>
</dbReference>
<reference evidence="17" key="1">
    <citation type="journal article" date="2013" name="Genome Announc.">
        <title>Whole-Genome Sequencing of Lactobacillus shenzhenensis Strain LY-73T.</title>
        <authorList>
            <person name="Lin Z."/>
            <person name="Liu Z."/>
            <person name="Yang R."/>
            <person name="Zou Y."/>
            <person name="Wan D."/>
            <person name="Chen J."/>
            <person name="Guo M."/>
            <person name="Zhao J."/>
            <person name="Fang C."/>
            <person name="Yang R."/>
            <person name="Liu F."/>
        </authorList>
    </citation>
    <scope>NUCLEOTIDE SEQUENCE [LARGE SCALE GENOMIC DNA]</scope>
    <source>
        <strain evidence="17">LY-73</strain>
    </source>
</reference>
<dbReference type="Gene3D" id="3.30.70.360">
    <property type="match status" value="1"/>
</dbReference>
<evidence type="ECO:0000313" key="16">
    <source>
        <dbReference type="EMBL" id="ERL66262.1"/>
    </source>
</evidence>
<keyword evidence="12" id="KW-0457">Lysine biosynthesis</keyword>
<feature type="domain" description="Peptidase M20 dimerisation" evidence="15">
    <location>
        <begin position="176"/>
        <end position="285"/>
    </location>
</feature>
<evidence type="ECO:0000256" key="11">
    <source>
        <dbReference type="ARBA" id="ARBA00022915"/>
    </source>
</evidence>
<dbReference type="STRING" id="1231336.L248_1354"/>
<evidence type="ECO:0000256" key="8">
    <source>
        <dbReference type="ARBA" id="ARBA00022723"/>
    </source>
</evidence>
<keyword evidence="9" id="KW-0378">Hydrolase</keyword>
<comment type="pathway">
    <text evidence="3">Amino-acid biosynthesis; L-lysine biosynthesis via DAP pathway; LL-2,6-diaminopimelate from (S)-tetrahydrodipicolinate (succinylase route): step 3/3.</text>
</comment>
<gene>
    <name evidence="16" type="ORF">L248_1354</name>
</gene>
<sequence length="392" mass="41380">MSDATAVALLQDLIRIPSVGGREEAVADRIWEFVEASGKAQYFHKQEVAYGEGRENLVLDVIGDTDAPLLGVSGHMDVVKAGNEKAWTHPPFGAEIHDGILYGRGASDMKAGLAALIVALTNVADQTRPNRIRFMGTASEEVDNGGAAFLAQHGFTKNLAALLVAEPTGFNTIWHGEKGILDFTARVKGKAAHSSQPELGKNAINGLLRLASETADQLAPLTAAEDEDPLLGHATYNPTLIGGGVQVNIIPDAAFFRGNIRSTPTANNERFTAALQAAVKASAAHGVEGTITVDSALPARASDPHNPLIKQLQALLMANGYDAADVIGGPAISDAAVLIPDGFPFAVFGPGNDSNHQLDEHIKVADYLEAIRLYTDLFTHFGDGLMRKPAAD</sequence>
<dbReference type="Pfam" id="PF01546">
    <property type="entry name" value="Peptidase_M20"/>
    <property type="match status" value="1"/>
</dbReference>
<dbReference type="UniPathway" id="UPA00034">
    <property type="reaction ID" value="UER00021"/>
</dbReference>
<comment type="cofactor">
    <cofactor evidence="2">
        <name>Zn(2+)</name>
        <dbReference type="ChEBI" id="CHEBI:29105"/>
    </cofactor>
</comment>
<evidence type="ECO:0000256" key="3">
    <source>
        <dbReference type="ARBA" id="ARBA00005130"/>
    </source>
</evidence>
<keyword evidence="8" id="KW-0479">Metal-binding</keyword>
<evidence type="ECO:0000259" key="15">
    <source>
        <dbReference type="Pfam" id="PF07687"/>
    </source>
</evidence>
<dbReference type="GO" id="GO:0046872">
    <property type="term" value="F:metal ion binding"/>
    <property type="evidence" value="ECO:0007669"/>
    <property type="project" value="UniProtKB-KW"/>
</dbReference>
<dbReference type="Gene3D" id="3.40.630.10">
    <property type="entry name" value="Zn peptidases"/>
    <property type="match status" value="1"/>
</dbReference>
<dbReference type="EMBL" id="KI271583">
    <property type="protein sequence ID" value="ERL66262.1"/>
    <property type="molecule type" value="Genomic_DNA"/>
</dbReference>
<dbReference type="PROSITE" id="PS00758">
    <property type="entry name" value="ARGE_DAPE_CPG2_1"/>
    <property type="match status" value="1"/>
</dbReference>
<evidence type="ECO:0000256" key="6">
    <source>
        <dbReference type="ARBA" id="ARBA00016853"/>
    </source>
</evidence>
<evidence type="ECO:0000256" key="9">
    <source>
        <dbReference type="ARBA" id="ARBA00022801"/>
    </source>
</evidence>
<evidence type="ECO:0000256" key="4">
    <source>
        <dbReference type="ARBA" id="ARBA00006247"/>
    </source>
</evidence>
<organism evidence="16 17">
    <name type="scientific">Schleiferilactobacillus shenzhenensis LY-73</name>
    <dbReference type="NCBI Taxonomy" id="1231336"/>
    <lineage>
        <taxon>Bacteria</taxon>
        <taxon>Bacillati</taxon>
        <taxon>Bacillota</taxon>
        <taxon>Bacilli</taxon>
        <taxon>Lactobacillales</taxon>
        <taxon>Lactobacillaceae</taxon>
        <taxon>Schleiferilactobacillus</taxon>
    </lineage>
</organism>
<evidence type="ECO:0000256" key="1">
    <source>
        <dbReference type="ARBA" id="ARBA00001941"/>
    </source>
</evidence>
<dbReference type="InterPro" id="IPR010182">
    <property type="entry name" value="ArgE/DapE"/>
</dbReference>
<comment type="similarity">
    <text evidence="4">Belongs to the peptidase M20A family.</text>
</comment>
<dbReference type="SUPFAM" id="SSF55031">
    <property type="entry name" value="Bacterial exopeptidase dimerisation domain"/>
    <property type="match status" value="1"/>
</dbReference>
<keyword evidence="13" id="KW-0170">Cobalt</keyword>
<keyword evidence="17" id="KW-1185">Reference proteome</keyword>
<evidence type="ECO:0000256" key="2">
    <source>
        <dbReference type="ARBA" id="ARBA00001947"/>
    </source>
</evidence>
<dbReference type="EC" id="3.5.1.18" evidence="5"/>